<evidence type="ECO:0000313" key="2">
    <source>
        <dbReference type="Proteomes" id="UP000037696"/>
    </source>
</evidence>
<accession>A0A0M9WB80</accession>
<dbReference type="Proteomes" id="UP000037696">
    <property type="component" value="Unassembled WGS sequence"/>
</dbReference>
<reference evidence="1 2" key="1">
    <citation type="submission" date="2015-08" db="EMBL/GenBank/DDBJ databases">
        <title>Genome sequencing of Penicillium nordicum.</title>
        <authorList>
            <person name="Nguyen H.D."/>
            <person name="Seifert K.A."/>
        </authorList>
    </citation>
    <scope>NUCLEOTIDE SEQUENCE [LARGE SCALE GENOMIC DNA]</scope>
    <source>
        <strain evidence="1 2">DAOMC 185683</strain>
    </source>
</reference>
<name>A0A0M9WB80_9EURO</name>
<gene>
    <name evidence="1" type="ORF">ACN38_g10897</name>
</gene>
<keyword evidence="2" id="KW-1185">Reference proteome</keyword>
<comment type="caution">
    <text evidence="1">The sequence shown here is derived from an EMBL/GenBank/DDBJ whole genome shotgun (WGS) entry which is preliminary data.</text>
</comment>
<evidence type="ECO:0000313" key="1">
    <source>
        <dbReference type="EMBL" id="KOS38285.1"/>
    </source>
</evidence>
<sequence length="79" mass="8617">MRRPPLNPLENSLAGCEALRLSTSKEGLAARAFPEWGGPPSTVGQLHRCEYITRCVARRSRSRPLHFPLAQPGPATSPP</sequence>
<organism evidence="1 2">
    <name type="scientific">Penicillium nordicum</name>
    <dbReference type="NCBI Taxonomy" id="229535"/>
    <lineage>
        <taxon>Eukaryota</taxon>
        <taxon>Fungi</taxon>
        <taxon>Dikarya</taxon>
        <taxon>Ascomycota</taxon>
        <taxon>Pezizomycotina</taxon>
        <taxon>Eurotiomycetes</taxon>
        <taxon>Eurotiomycetidae</taxon>
        <taxon>Eurotiales</taxon>
        <taxon>Aspergillaceae</taxon>
        <taxon>Penicillium</taxon>
    </lineage>
</organism>
<dbReference type="EMBL" id="LHQQ01000261">
    <property type="protein sequence ID" value="KOS38285.1"/>
    <property type="molecule type" value="Genomic_DNA"/>
</dbReference>
<protein>
    <submittedName>
        <fullName evidence="1">Uncharacterized protein</fullName>
    </submittedName>
</protein>
<dbReference type="AlphaFoldDB" id="A0A0M9WB80"/>
<proteinExistence type="predicted"/>